<reference evidence="8 9" key="1">
    <citation type="submission" date="2023-03" db="EMBL/GenBank/DDBJ databases">
        <title>Roseibium porphyridii sp. nov. and Roseibium rhodosorbium sp. nov. isolated from marine algae, Porphyridium cruentum and Rhodosorus marinus, respectively.</title>
        <authorList>
            <person name="Lee M.W."/>
            <person name="Choi B.J."/>
            <person name="Lee J.K."/>
            <person name="Choi D.G."/>
            <person name="Baek J.H."/>
            <person name="Bayburt H."/>
            <person name="Kim J.M."/>
            <person name="Han D.M."/>
            <person name="Kim K.H."/>
            <person name="Jeon C.O."/>
        </authorList>
    </citation>
    <scope>NUCLEOTIDE SEQUENCE [LARGE SCALE GENOMIC DNA]</scope>
    <source>
        <strain evidence="8 9">KMA01</strain>
    </source>
</reference>
<organism evidence="8 9">
    <name type="scientific">Roseibium porphyridii</name>
    <dbReference type="NCBI Taxonomy" id="2866279"/>
    <lineage>
        <taxon>Bacteria</taxon>
        <taxon>Pseudomonadati</taxon>
        <taxon>Pseudomonadota</taxon>
        <taxon>Alphaproteobacteria</taxon>
        <taxon>Hyphomicrobiales</taxon>
        <taxon>Stappiaceae</taxon>
        <taxon>Roseibium</taxon>
    </lineage>
</organism>
<evidence type="ECO:0000256" key="5">
    <source>
        <dbReference type="ARBA" id="ARBA00023136"/>
    </source>
</evidence>
<evidence type="ECO:0000256" key="6">
    <source>
        <dbReference type="SAM" id="Phobius"/>
    </source>
</evidence>
<feature type="transmembrane region" description="Helical" evidence="6">
    <location>
        <begin position="258"/>
        <end position="280"/>
    </location>
</feature>
<keyword evidence="3 6" id="KW-0812">Transmembrane</keyword>
<name>A0ABY8F236_9HYPH</name>
<dbReference type="InterPro" id="IPR020846">
    <property type="entry name" value="MFS_dom"/>
</dbReference>
<sequence>MAIETADYEPQSRASLLPILSVNFVGTLGFSIVVPFMVFLVAQWGGNAIIYGALASTYSVFQLIGAPILGRWSDQVGRRKVLLLSQLGTMLSWIIFLTAFAMPASSLLDVDNALLGQFSLTLPLIILFLARAADGLTGGNVSVANAYLADITDDAHRTKDFGKMAMSTNAGFILGPALAGLLGATVFGEIVPVLAALAISIIASALILLGLKESHAEVLKSKPGLRNACKVFGQDTKEVYQLKGREETSNRDILRLPLMPALLTVNFLVMLGFSFFYIAFPVHAATQLSWTVTETGVFFAVLSLWMMIVQGPLLSRVSGLVPQNILLLVGGLILSLGFIFLFWESSTAIYLAALLIAVGNGLMWPTFTAVLSEFAGRRLQGAVQGFASSLGAAASIFGLLAGGLLYNWAGAWVFPLAAIVIATAAMISVSFRRVNESGAETSSK</sequence>
<dbReference type="InterPro" id="IPR011701">
    <property type="entry name" value="MFS"/>
</dbReference>
<evidence type="ECO:0000259" key="7">
    <source>
        <dbReference type="PROSITE" id="PS50850"/>
    </source>
</evidence>
<dbReference type="CDD" id="cd17330">
    <property type="entry name" value="MFS_SLC46_TetA_like"/>
    <property type="match status" value="1"/>
</dbReference>
<dbReference type="EMBL" id="CP120863">
    <property type="protein sequence ID" value="WFE88849.1"/>
    <property type="molecule type" value="Genomic_DNA"/>
</dbReference>
<dbReference type="PROSITE" id="PS00216">
    <property type="entry name" value="SUGAR_TRANSPORT_1"/>
    <property type="match status" value="2"/>
</dbReference>
<dbReference type="PANTHER" id="PTHR23504:SF15">
    <property type="entry name" value="MAJOR FACILITATOR SUPERFAMILY (MFS) PROFILE DOMAIN-CONTAINING PROTEIN"/>
    <property type="match status" value="1"/>
</dbReference>
<accession>A0ABY8F236</accession>
<evidence type="ECO:0000256" key="3">
    <source>
        <dbReference type="ARBA" id="ARBA00022692"/>
    </source>
</evidence>
<dbReference type="Pfam" id="PF07690">
    <property type="entry name" value="MFS_1"/>
    <property type="match status" value="1"/>
</dbReference>
<feature type="transmembrane region" description="Helical" evidence="6">
    <location>
        <begin position="114"/>
        <end position="133"/>
    </location>
</feature>
<keyword evidence="5 6" id="KW-0472">Membrane</keyword>
<evidence type="ECO:0000256" key="1">
    <source>
        <dbReference type="ARBA" id="ARBA00004141"/>
    </source>
</evidence>
<feature type="transmembrane region" description="Helical" evidence="6">
    <location>
        <begin position="193"/>
        <end position="211"/>
    </location>
</feature>
<feature type="transmembrane region" description="Helical" evidence="6">
    <location>
        <begin position="292"/>
        <end position="313"/>
    </location>
</feature>
<feature type="domain" description="Major facilitator superfamily (MFS) profile" evidence="7">
    <location>
        <begin position="15"/>
        <end position="436"/>
    </location>
</feature>
<evidence type="ECO:0000256" key="4">
    <source>
        <dbReference type="ARBA" id="ARBA00022989"/>
    </source>
</evidence>
<dbReference type="Gene3D" id="1.20.1250.20">
    <property type="entry name" value="MFS general substrate transporter like domains"/>
    <property type="match status" value="1"/>
</dbReference>
<keyword evidence="9" id="KW-1185">Reference proteome</keyword>
<evidence type="ECO:0000313" key="8">
    <source>
        <dbReference type="EMBL" id="WFE88849.1"/>
    </source>
</evidence>
<keyword evidence="4 6" id="KW-1133">Transmembrane helix</keyword>
<evidence type="ECO:0000313" key="9">
    <source>
        <dbReference type="Proteomes" id="UP001209803"/>
    </source>
</evidence>
<protein>
    <submittedName>
        <fullName evidence="8">MFS transporter</fullName>
    </submittedName>
</protein>
<evidence type="ECO:0000256" key="2">
    <source>
        <dbReference type="ARBA" id="ARBA00022448"/>
    </source>
</evidence>
<dbReference type="PROSITE" id="PS50850">
    <property type="entry name" value="MFS"/>
    <property type="match status" value="1"/>
</dbReference>
<comment type="subcellular location">
    <subcellularLocation>
        <location evidence="1">Membrane</location>
        <topology evidence="1">Multi-pass membrane protein</topology>
    </subcellularLocation>
</comment>
<proteinExistence type="predicted"/>
<dbReference type="InterPro" id="IPR005829">
    <property type="entry name" value="Sugar_transporter_CS"/>
</dbReference>
<dbReference type="SUPFAM" id="SSF103473">
    <property type="entry name" value="MFS general substrate transporter"/>
    <property type="match status" value="1"/>
</dbReference>
<feature type="transmembrane region" description="Helical" evidence="6">
    <location>
        <begin position="81"/>
        <end position="102"/>
    </location>
</feature>
<dbReference type="Proteomes" id="UP001209803">
    <property type="component" value="Chromosome"/>
</dbReference>
<feature type="transmembrane region" description="Helical" evidence="6">
    <location>
        <begin position="383"/>
        <end position="406"/>
    </location>
</feature>
<feature type="transmembrane region" description="Helical" evidence="6">
    <location>
        <begin position="166"/>
        <end position="187"/>
    </location>
</feature>
<keyword evidence="2" id="KW-0813">Transport</keyword>
<feature type="transmembrane region" description="Helical" evidence="6">
    <location>
        <begin position="48"/>
        <end position="69"/>
    </location>
</feature>
<feature type="transmembrane region" description="Helical" evidence="6">
    <location>
        <begin position="349"/>
        <end position="371"/>
    </location>
</feature>
<feature type="transmembrane region" description="Helical" evidence="6">
    <location>
        <begin position="412"/>
        <end position="431"/>
    </location>
</feature>
<dbReference type="RefSeq" id="WP_265680816.1">
    <property type="nucleotide sequence ID" value="NZ_CP120863.1"/>
</dbReference>
<feature type="transmembrane region" description="Helical" evidence="6">
    <location>
        <begin position="20"/>
        <end position="42"/>
    </location>
</feature>
<feature type="transmembrane region" description="Helical" evidence="6">
    <location>
        <begin position="325"/>
        <end position="343"/>
    </location>
</feature>
<dbReference type="PANTHER" id="PTHR23504">
    <property type="entry name" value="MAJOR FACILITATOR SUPERFAMILY DOMAIN-CONTAINING PROTEIN 10"/>
    <property type="match status" value="1"/>
</dbReference>
<gene>
    <name evidence="8" type="ORF">K1718_22220</name>
</gene>
<dbReference type="InterPro" id="IPR036259">
    <property type="entry name" value="MFS_trans_sf"/>
</dbReference>